<reference evidence="3" key="1">
    <citation type="submission" date="2013-07" db="EMBL/GenBank/DDBJ databases">
        <title>The Genome Sequence of Cryptococcus pinus CBS10737.</title>
        <authorList>
            <consortium name="The Broad Institute Genome Sequencing Platform"/>
            <person name="Cuomo C."/>
            <person name="Litvintseva A."/>
            <person name="Chen Y."/>
            <person name="Heitman J."/>
            <person name="Sun S."/>
            <person name="Springer D."/>
            <person name="Dromer F."/>
            <person name="Young S.K."/>
            <person name="Zeng Q."/>
            <person name="Gargeya S."/>
            <person name="Fitzgerald M."/>
            <person name="Abouelleil A."/>
            <person name="Alvarado L."/>
            <person name="Berlin A.M."/>
            <person name="Chapman S.B."/>
            <person name="Dewar J."/>
            <person name="Goldberg J."/>
            <person name="Griggs A."/>
            <person name="Gujja S."/>
            <person name="Hansen M."/>
            <person name="Howarth C."/>
            <person name="Imamovic A."/>
            <person name="Larimer J."/>
            <person name="McCowan C."/>
            <person name="Murphy C."/>
            <person name="Pearson M."/>
            <person name="Priest M."/>
            <person name="Roberts A."/>
            <person name="Saif S."/>
            <person name="Shea T."/>
            <person name="Sykes S."/>
            <person name="Wortman J."/>
            <person name="Nusbaum C."/>
            <person name="Birren B."/>
        </authorList>
    </citation>
    <scope>NUCLEOTIDE SEQUENCE [LARGE SCALE GENOMIC DNA]</scope>
    <source>
        <strain evidence="3">CBS 10737</strain>
    </source>
</reference>
<dbReference type="GO" id="GO:0005737">
    <property type="term" value="C:cytoplasm"/>
    <property type="evidence" value="ECO:0007669"/>
    <property type="project" value="InterPro"/>
</dbReference>
<proteinExistence type="predicted"/>
<evidence type="ECO:0000313" key="4">
    <source>
        <dbReference type="EMBL" id="WWC71094.1"/>
    </source>
</evidence>
<dbReference type="Pfam" id="PF04194">
    <property type="entry name" value="PDCD2_C"/>
    <property type="match status" value="1"/>
</dbReference>
<reference evidence="4" key="4">
    <citation type="submission" date="2024-02" db="EMBL/GenBank/DDBJ databases">
        <title>Comparative genomics of Cryptococcus and Kwoniella reveals pathogenesis evolution and contrasting modes of karyotype evolution via chromosome fusion or intercentromeric recombination.</title>
        <authorList>
            <person name="Coelho M.A."/>
            <person name="David-Palma M."/>
            <person name="Shea T."/>
            <person name="Bowers K."/>
            <person name="McGinley-Smith S."/>
            <person name="Mohammad A.W."/>
            <person name="Gnirke A."/>
            <person name="Yurkov A.M."/>
            <person name="Nowrousian M."/>
            <person name="Sun S."/>
            <person name="Cuomo C.A."/>
            <person name="Heitman J."/>
        </authorList>
    </citation>
    <scope>NUCLEOTIDE SEQUENCE</scope>
    <source>
        <strain evidence="4">CBS 10737</strain>
    </source>
</reference>
<dbReference type="Proteomes" id="UP000094020">
    <property type="component" value="Chromosome 6"/>
</dbReference>
<feature type="region of interest" description="Disordered" evidence="1">
    <location>
        <begin position="134"/>
        <end position="180"/>
    </location>
</feature>
<evidence type="ECO:0000313" key="3">
    <source>
        <dbReference type="EMBL" id="OCF51871.1"/>
    </source>
</evidence>
<reference evidence="4" key="2">
    <citation type="submission" date="2013-07" db="EMBL/GenBank/DDBJ databases">
        <authorList>
            <consortium name="The Broad Institute Genome Sequencing Platform"/>
            <person name="Cuomo C."/>
            <person name="Litvintseva A."/>
            <person name="Chen Y."/>
            <person name="Heitman J."/>
            <person name="Sun S."/>
            <person name="Springer D."/>
            <person name="Dromer F."/>
            <person name="Young S.K."/>
            <person name="Zeng Q."/>
            <person name="Gargeya S."/>
            <person name="Fitzgerald M."/>
            <person name="Abouelleil A."/>
            <person name="Alvarado L."/>
            <person name="Berlin A.M."/>
            <person name="Chapman S.B."/>
            <person name="Dewar J."/>
            <person name="Goldberg J."/>
            <person name="Griggs A."/>
            <person name="Gujja S."/>
            <person name="Hansen M."/>
            <person name="Howarth C."/>
            <person name="Imamovic A."/>
            <person name="Larimer J."/>
            <person name="McCowan C."/>
            <person name="Murphy C."/>
            <person name="Pearson M."/>
            <person name="Priest M."/>
            <person name="Roberts A."/>
            <person name="Saif S."/>
            <person name="Shea T."/>
            <person name="Sykes S."/>
            <person name="Wortman J."/>
            <person name="Nusbaum C."/>
            <person name="Birren B."/>
        </authorList>
    </citation>
    <scope>NUCLEOTIDE SEQUENCE</scope>
    <source>
        <strain evidence="4">CBS 10737</strain>
    </source>
</reference>
<dbReference type="RefSeq" id="XP_019013090.1">
    <property type="nucleotide sequence ID" value="XM_019154350.1"/>
</dbReference>
<feature type="domain" description="Programmed cell death protein 2 C-terminal" evidence="2">
    <location>
        <begin position="264"/>
        <end position="435"/>
    </location>
</feature>
<protein>
    <recommendedName>
        <fullName evidence="2">Programmed cell death protein 2 C-terminal domain-containing protein</fullName>
    </recommendedName>
</protein>
<dbReference type="AlphaFoldDB" id="A0A1B9I8Y7"/>
<sequence>MSPSSPAGSSSSSISVDYTNVLLALPDGSIPQNHEDLKSYTISSIGGYPTFPPLDNLPNEINCGICHQPIPLLSQVYCPLENGENDRILYIFACARLKCQKRDGSVRAFRASKRNEEYVKDVEEKRKIAEAAAEAEREKARKNPFTLSSDSQPSGTLFGSQPLFGSSIPAPNPFAPPTNASVRATTNDTTPDISKLSISATSSTTLGPPVPAYQPAQYLSTIDEYIPPAEDVDFESDSEIDGDEDMKATMLDDTWERMLPKHLDEVFQHFVRKLEASDGGSKQVLRYEFDGIPLPYSSASPITKKLFPGCEKPLKKDEELNLNELYKGNSDKGLEGIIPPCSNCKGPRTFEIQLVPYLISLLTPNTISTTGEISVDAKKKLTEEERKKELNDLAKKIKEGKRDDVINEMEWGTIMVFACKRDCIGFTEEFVGVEWEMGLSI</sequence>
<organism evidence="3">
    <name type="scientific">Kwoniella pini CBS 10737</name>
    <dbReference type="NCBI Taxonomy" id="1296096"/>
    <lineage>
        <taxon>Eukaryota</taxon>
        <taxon>Fungi</taxon>
        <taxon>Dikarya</taxon>
        <taxon>Basidiomycota</taxon>
        <taxon>Agaricomycotina</taxon>
        <taxon>Tremellomycetes</taxon>
        <taxon>Tremellales</taxon>
        <taxon>Cryptococcaceae</taxon>
        <taxon>Kwoniella</taxon>
    </lineage>
</organism>
<dbReference type="EMBL" id="CP144524">
    <property type="protein sequence ID" value="WWC71094.1"/>
    <property type="molecule type" value="Genomic_DNA"/>
</dbReference>
<dbReference type="EMBL" id="KV700115">
    <property type="protein sequence ID" value="OCF51871.1"/>
    <property type="molecule type" value="Genomic_DNA"/>
</dbReference>
<dbReference type="InterPro" id="IPR007320">
    <property type="entry name" value="PDCD2_C"/>
</dbReference>
<reference evidence="3" key="3">
    <citation type="submission" date="2016-07" db="EMBL/GenBank/DDBJ databases">
        <title>Evolution of pathogenesis and genome organization in the Tremellales.</title>
        <authorList>
            <person name="Cuomo C."/>
            <person name="Litvintseva A."/>
            <person name="Heitman J."/>
            <person name="Chen Y."/>
            <person name="Sun S."/>
            <person name="Springer D."/>
            <person name="Dromer F."/>
            <person name="Young S."/>
            <person name="Zeng Q."/>
            <person name="Chapman S."/>
            <person name="Gujja S."/>
            <person name="Saif S."/>
            <person name="Birren B."/>
        </authorList>
    </citation>
    <scope>NUCLEOTIDE SEQUENCE</scope>
    <source>
        <strain evidence="3">CBS 10737</strain>
    </source>
</reference>
<dbReference type="GeneID" id="30170956"/>
<keyword evidence="5" id="KW-1185">Reference proteome</keyword>
<dbReference type="STRING" id="1296096.A0A1B9I8Y7"/>
<accession>A0A1B9I8Y7</accession>
<dbReference type="GO" id="GO:0030490">
    <property type="term" value="P:maturation of SSU-rRNA"/>
    <property type="evidence" value="ECO:0007669"/>
    <property type="project" value="TreeGrafter"/>
</dbReference>
<evidence type="ECO:0000313" key="5">
    <source>
        <dbReference type="Proteomes" id="UP000094020"/>
    </source>
</evidence>
<dbReference type="KEGG" id="kpin:30170956"/>
<dbReference type="OrthoDB" id="443682at2759"/>
<evidence type="ECO:0000259" key="2">
    <source>
        <dbReference type="Pfam" id="PF04194"/>
    </source>
</evidence>
<evidence type="ECO:0000256" key="1">
    <source>
        <dbReference type="SAM" id="MobiDB-lite"/>
    </source>
</evidence>
<dbReference type="PANTHER" id="PTHR47524:SF1">
    <property type="entry name" value="20S RRNA ACCUMULATION PROTEIN 4"/>
    <property type="match status" value="1"/>
</dbReference>
<dbReference type="PANTHER" id="PTHR47524">
    <property type="entry name" value="20S RRNA ACCUMULATION PROTEIN 4"/>
    <property type="match status" value="1"/>
</dbReference>
<feature type="compositionally biased region" description="Polar residues" evidence="1">
    <location>
        <begin position="145"/>
        <end position="159"/>
    </location>
</feature>
<gene>
    <name evidence="3" type="ORF">I206_02587</name>
    <name evidence="4" type="ORF">I206_105047</name>
</gene>
<name>A0A1B9I8Y7_9TREE</name>